<dbReference type="EMBL" id="KQ421117">
    <property type="protein sequence ID" value="KOF78356.1"/>
    <property type="molecule type" value="Genomic_DNA"/>
</dbReference>
<protein>
    <submittedName>
        <fullName evidence="1">Uncharacterized protein</fullName>
    </submittedName>
</protein>
<evidence type="ECO:0000313" key="1">
    <source>
        <dbReference type="EMBL" id="KOF78356.1"/>
    </source>
</evidence>
<sequence>MQNTMLKPKITFSQLLLTHIHTCPAFIFIIQLSFSQRPADKEHSFIILCDRERHILLHPHIHIHAVTHNTPRTKHAQNTILLHPTQTSTNMEKYLSLYLLSI</sequence>
<accession>A0A0L8GMV0</accession>
<reference evidence="1" key="1">
    <citation type="submission" date="2015-07" db="EMBL/GenBank/DDBJ databases">
        <title>MeaNS - Measles Nucleotide Surveillance Program.</title>
        <authorList>
            <person name="Tran T."/>
            <person name="Druce J."/>
        </authorList>
    </citation>
    <scope>NUCLEOTIDE SEQUENCE</scope>
    <source>
        <strain evidence="1">UCB-OBI-ISO-001</strain>
        <tissue evidence="1">Gonad</tissue>
    </source>
</reference>
<name>A0A0L8GMV0_OCTBM</name>
<organism evidence="1">
    <name type="scientific">Octopus bimaculoides</name>
    <name type="common">California two-spotted octopus</name>
    <dbReference type="NCBI Taxonomy" id="37653"/>
    <lineage>
        <taxon>Eukaryota</taxon>
        <taxon>Metazoa</taxon>
        <taxon>Spiralia</taxon>
        <taxon>Lophotrochozoa</taxon>
        <taxon>Mollusca</taxon>
        <taxon>Cephalopoda</taxon>
        <taxon>Coleoidea</taxon>
        <taxon>Octopodiformes</taxon>
        <taxon>Octopoda</taxon>
        <taxon>Incirrata</taxon>
        <taxon>Octopodidae</taxon>
        <taxon>Octopus</taxon>
    </lineage>
</organism>
<dbReference type="AlphaFoldDB" id="A0A0L8GMV0"/>
<gene>
    <name evidence="1" type="ORF">OCBIM_22030899mg</name>
</gene>
<proteinExistence type="predicted"/>